<evidence type="ECO:0000259" key="1">
    <source>
        <dbReference type="Pfam" id="PF17949"/>
    </source>
</evidence>
<accession>A0A6P8ZXF4</accession>
<keyword evidence="2" id="KW-1185">Reference proteome</keyword>
<dbReference type="InParanoid" id="A0A6P8ZXF4"/>
<dbReference type="AlphaFoldDB" id="A0A6P8ZXF4"/>
<dbReference type="Proteomes" id="UP000515158">
    <property type="component" value="Unplaced"/>
</dbReference>
<protein>
    <submittedName>
        <fullName evidence="3">Fanconi anemia core complex-associated protein 24-like</fullName>
    </submittedName>
</protein>
<evidence type="ECO:0000313" key="2">
    <source>
        <dbReference type="Proteomes" id="UP000515158"/>
    </source>
</evidence>
<dbReference type="GeneID" id="117650635"/>
<dbReference type="Pfam" id="PF14520">
    <property type="entry name" value="HHH_5"/>
    <property type="match status" value="1"/>
</dbReference>
<dbReference type="PANTHER" id="PTHR31786:SF2">
    <property type="entry name" value="FANCONI ANEMIA CORE COMPLEX-ASSOCIATED PROTEIN 24"/>
    <property type="match status" value="1"/>
</dbReference>
<gene>
    <name evidence="3" type="primary">LOC117650635</name>
</gene>
<evidence type="ECO:0000313" key="3">
    <source>
        <dbReference type="RefSeq" id="XP_034250082.1"/>
    </source>
</evidence>
<proteinExistence type="predicted"/>
<dbReference type="SUPFAM" id="SSF47781">
    <property type="entry name" value="RuvA domain 2-like"/>
    <property type="match status" value="1"/>
</dbReference>
<feature type="domain" description="Fanconi anemia core complex-associated protein 24 pseudonuclease" evidence="1">
    <location>
        <begin position="14"/>
        <end position="133"/>
    </location>
</feature>
<dbReference type="GO" id="GO:0003682">
    <property type="term" value="F:chromatin binding"/>
    <property type="evidence" value="ECO:0007669"/>
    <property type="project" value="TreeGrafter"/>
</dbReference>
<dbReference type="KEGG" id="tpal:117650635"/>
<dbReference type="OrthoDB" id="8186589at2759"/>
<reference evidence="3" key="1">
    <citation type="submission" date="2025-08" db="UniProtKB">
        <authorList>
            <consortium name="RefSeq"/>
        </authorList>
    </citation>
    <scope>IDENTIFICATION</scope>
    <source>
        <tissue evidence="3">Total insect</tissue>
    </source>
</reference>
<dbReference type="Gene3D" id="1.10.150.20">
    <property type="entry name" value="5' to 3' exonuclease, C-terminal subdomain"/>
    <property type="match status" value="1"/>
</dbReference>
<dbReference type="Gene3D" id="3.40.50.10130">
    <property type="match status" value="1"/>
</dbReference>
<dbReference type="InterPro" id="IPR026985">
    <property type="entry name" value="FAAP24"/>
</dbReference>
<sequence>MDITLSHPQKSALKVPVGQILVNKRWRGSSVSKELDLSECRTMFTDGLGFIDFFPADSFAVLYITEAELLTPKSFTERTKLLAKDYSNRGVILVDVCRSPGYQELQDLAAIEHNLSVFPISNQNEIPRILQALMHAEIRQSSNPFKTSAPELGDMGQVQMSLLKKIPGIGDKSAQKLLSSYGSIKSISEISQERLETKIGKADAAKVYNYFRKRISS</sequence>
<name>A0A6P8ZXF4_THRPL</name>
<dbReference type="Pfam" id="PF17949">
    <property type="entry name" value="PND"/>
    <property type="match status" value="1"/>
</dbReference>
<dbReference type="RefSeq" id="XP_034250082.1">
    <property type="nucleotide sequence ID" value="XM_034394191.1"/>
</dbReference>
<organism evidence="3">
    <name type="scientific">Thrips palmi</name>
    <name type="common">Melon thrips</name>
    <dbReference type="NCBI Taxonomy" id="161013"/>
    <lineage>
        <taxon>Eukaryota</taxon>
        <taxon>Metazoa</taxon>
        <taxon>Ecdysozoa</taxon>
        <taxon>Arthropoda</taxon>
        <taxon>Hexapoda</taxon>
        <taxon>Insecta</taxon>
        <taxon>Pterygota</taxon>
        <taxon>Neoptera</taxon>
        <taxon>Paraneoptera</taxon>
        <taxon>Thysanoptera</taxon>
        <taxon>Terebrantia</taxon>
        <taxon>Thripoidea</taxon>
        <taxon>Thripidae</taxon>
        <taxon>Thrips</taxon>
    </lineage>
</organism>
<dbReference type="InterPro" id="IPR010994">
    <property type="entry name" value="RuvA_2-like"/>
</dbReference>
<dbReference type="InterPro" id="IPR040646">
    <property type="entry name" value="PND"/>
</dbReference>
<dbReference type="GO" id="GO:0036297">
    <property type="term" value="P:interstrand cross-link repair"/>
    <property type="evidence" value="ECO:0007669"/>
    <property type="project" value="InterPro"/>
</dbReference>
<dbReference type="PANTHER" id="PTHR31786">
    <property type="entry name" value="FANCONI ANEMIA CORE COMPLEX-ASSOCIATED PROTEIN 24"/>
    <property type="match status" value="1"/>
</dbReference>
<dbReference type="GO" id="GO:0043240">
    <property type="term" value="C:Fanconi anaemia nuclear complex"/>
    <property type="evidence" value="ECO:0007669"/>
    <property type="project" value="InterPro"/>
</dbReference>